<evidence type="ECO:0000259" key="1">
    <source>
        <dbReference type="Pfam" id="PF17338"/>
    </source>
</evidence>
<dbReference type="Pfam" id="PF17338">
    <property type="entry name" value="GP88"/>
    <property type="match status" value="1"/>
</dbReference>
<protein>
    <recommendedName>
        <fullName evidence="1">Gene product 88 domain-containing protein</fullName>
    </recommendedName>
</protein>
<accession>A0A3R6H3Y5</accession>
<dbReference type="RefSeq" id="WP_118200328.1">
    <property type="nucleotide sequence ID" value="NZ_QRIE01000015.1"/>
</dbReference>
<sequence>MSRNYWTLGKEGMKTRLSKAQAAYENALENVSDLHVKISDGNTKLGAIPSVSLIPVMDCGNCSICSKSCYDLRNDMIYKEVIKTRAINSAIYHEDPERYFKEIDGYLDYRFPRAFRFHIGGDIQDKWYLDKMCEIARKHKDTKFLAFTKMFDVCNEYLDEGNVIPENMHILFSGWLGLKMDNRHGFPEAHPIFESGTSAPEGTRLCTGNCTECLKEDRLCWSIGKGQAVGFLAH</sequence>
<proteinExistence type="predicted"/>
<dbReference type="EMBL" id="QRIN01000009">
    <property type="protein sequence ID" value="RHG68115.1"/>
    <property type="molecule type" value="Genomic_DNA"/>
</dbReference>
<organism evidence="2 3">
    <name type="scientific">Segatella copri</name>
    <dbReference type="NCBI Taxonomy" id="165179"/>
    <lineage>
        <taxon>Bacteria</taxon>
        <taxon>Pseudomonadati</taxon>
        <taxon>Bacteroidota</taxon>
        <taxon>Bacteroidia</taxon>
        <taxon>Bacteroidales</taxon>
        <taxon>Prevotellaceae</taxon>
        <taxon>Segatella</taxon>
    </lineage>
</organism>
<dbReference type="AlphaFoldDB" id="A0A3R6H3Y5"/>
<evidence type="ECO:0000313" key="2">
    <source>
        <dbReference type="EMBL" id="RHG68115.1"/>
    </source>
</evidence>
<comment type="caution">
    <text evidence="2">The sequence shown here is derived from an EMBL/GenBank/DDBJ whole genome shotgun (WGS) entry which is preliminary data.</text>
</comment>
<gene>
    <name evidence="2" type="ORF">DW250_03350</name>
</gene>
<feature type="domain" description="Gene product 88" evidence="1">
    <location>
        <begin position="44"/>
        <end position="173"/>
    </location>
</feature>
<reference evidence="2 3" key="1">
    <citation type="submission" date="2018-08" db="EMBL/GenBank/DDBJ databases">
        <title>A genome reference for cultivated species of the human gut microbiota.</title>
        <authorList>
            <person name="Zou Y."/>
            <person name="Xue W."/>
            <person name="Luo G."/>
        </authorList>
    </citation>
    <scope>NUCLEOTIDE SEQUENCE [LARGE SCALE GENOMIC DNA]</scope>
    <source>
        <strain evidence="2 3">AM22-1</strain>
    </source>
</reference>
<dbReference type="InterPro" id="IPR020290">
    <property type="entry name" value="Gp88"/>
</dbReference>
<name>A0A3R6H3Y5_9BACT</name>
<dbReference type="Proteomes" id="UP000286501">
    <property type="component" value="Unassembled WGS sequence"/>
</dbReference>
<evidence type="ECO:0000313" key="3">
    <source>
        <dbReference type="Proteomes" id="UP000286501"/>
    </source>
</evidence>